<dbReference type="PANTHER" id="PTHR43792:SF1">
    <property type="entry name" value="N-ACETYLTRANSFERASE DOMAIN-CONTAINING PROTEIN"/>
    <property type="match status" value="1"/>
</dbReference>
<dbReference type="InterPro" id="IPR016181">
    <property type="entry name" value="Acyl_CoA_acyltransferase"/>
</dbReference>
<evidence type="ECO:0000313" key="2">
    <source>
        <dbReference type="EMBL" id="USG67674.1"/>
    </source>
</evidence>
<accession>A0ABY4WLD6</accession>
<dbReference type="EMBL" id="CP098755">
    <property type="protein sequence ID" value="USG67674.1"/>
    <property type="molecule type" value="Genomic_DNA"/>
</dbReference>
<dbReference type="Pfam" id="PF13302">
    <property type="entry name" value="Acetyltransf_3"/>
    <property type="match status" value="1"/>
</dbReference>
<dbReference type="RefSeq" id="WP_251874771.1">
    <property type="nucleotide sequence ID" value="NZ_CP098755.1"/>
</dbReference>
<gene>
    <name evidence="2" type="ORF">NDK47_10515</name>
</gene>
<sequence>MLETERLCFRPYTMDDLKFVMTMTSDPDMMRFIGNGAVWTREETTQRLQGWIERYRDGLGTGLLVAVKKSNGELIGHAGLVAQVVEGQEEIEIGYWVAKKYWGHGFATEAALAMRDHGLSQLGQKRMVSLIQFDNHPSANVAQKIGMVFERKILYKGKEIALYALTR</sequence>
<keyword evidence="3" id="KW-1185">Reference proteome</keyword>
<dbReference type="Proteomes" id="UP001056500">
    <property type="component" value="Chromosome"/>
</dbReference>
<dbReference type="InterPro" id="IPR000182">
    <property type="entry name" value="GNAT_dom"/>
</dbReference>
<dbReference type="PROSITE" id="PS51186">
    <property type="entry name" value="GNAT"/>
    <property type="match status" value="1"/>
</dbReference>
<name>A0ABY4WLD6_9BACL</name>
<reference evidence="2" key="1">
    <citation type="submission" date="2022-06" db="EMBL/GenBank/DDBJ databases">
        <title>Genome sequencing of Brevibacillus sp. BB3-R1.</title>
        <authorList>
            <person name="Heo J."/>
            <person name="Lee D."/>
            <person name="Won M."/>
            <person name="Han B.-H."/>
            <person name="Hong S.-B."/>
            <person name="Kwon S.-W."/>
        </authorList>
    </citation>
    <scope>NUCLEOTIDE SEQUENCE</scope>
    <source>
        <strain evidence="2">BB3-R1</strain>
    </source>
</reference>
<evidence type="ECO:0000313" key="3">
    <source>
        <dbReference type="Proteomes" id="UP001056500"/>
    </source>
</evidence>
<proteinExistence type="predicted"/>
<evidence type="ECO:0000259" key="1">
    <source>
        <dbReference type="PROSITE" id="PS51186"/>
    </source>
</evidence>
<protein>
    <submittedName>
        <fullName evidence="2">GNAT family N-acetyltransferase</fullName>
    </submittedName>
</protein>
<dbReference type="Gene3D" id="3.40.630.30">
    <property type="match status" value="1"/>
</dbReference>
<dbReference type="PANTHER" id="PTHR43792">
    <property type="entry name" value="GNAT FAMILY, PUTATIVE (AFU_ORTHOLOGUE AFUA_3G00765)-RELATED-RELATED"/>
    <property type="match status" value="1"/>
</dbReference>
<dbReference type="InterPro" id="IPR051531">
    <property type="entry name" value="N-acetyltransferase"/>
</dbReference>
<feature type="domain" description="N-acetyltransferase" evidence="1">
    <location>
        <begin position="7"/>
        <end position="167"/>
    </location>
</feature>
<dbReference type="SUPFAM" id="SSF55729">
    <property type="entry name" value="Acyl-CoA N-acyltransferases (Nat)"/>
    <property type="match status" value="1"/>
</dbReference>
<organism evidence="2 3">
    <name type="scientific">Brevibacillus ruminantium</name>
    <dbReference type="NCBI Taxonomy" id="2950604"/>
    <lineage>
        <taxon>Bacteria</taxon>
        <taxon>Bacillati</taxon>
        <taxon>Bacillota</taxon>
        <taxon>Bacilli</taxon>
        <taxon>Bacillales</taxon>
        <taxon>Paenibacillaceae</taxon>
        <taxon>Brevibacillus</taxon>
    </lineage>
</organism>